<organism evidence="2 3">
    <name type="scientific">Paenibacillus gyeongsangnamensis</name>
    <dbReference type="NCBI Taxonomy" id="3388067"/>
    <lineage>
        <taxon>Bacteria</taxon>
        <taxon>Bacillati</taxon>
        <taxon>Bacillota</taxon>
        <taxon>Bacilli</taxon>
        <taxon>Bacillales</taxon>
        <taxon>Paenibacillaceae</taxon>
        <taxon>Paenibacillus</taxon>
    </lineage>
</organism>
<dbReference type="Proteomes" id="UP001527882">
    <property type="component" value="Unassembled WGS sequence"/>
</dbReference>
<feature type="compositionally biased region" description="Basic and acidic residues" evidence="1">
    <location>
        <begin position="1"/>
        <end position="24"/>
    </location>
</feature>
<feature type="region of interest" description="Disordered" evidence="1">
    <location>
        <begin position="106"/>
        <end position="140"/>
    </location>
</feature>
<evidence type="ECO:0000256" key="1">
    <source>
        <dbReference type="SAM" id="MobiDB-lite"/>
    </source>
</evidence>
<reference evidence="2 3" key="1">
    <citation type="submission" date="2022-12" db="EMBL/GenBank/DDBJ databases">
        <title>Draft genome sequence of Paenibacillus sp. dW9.</title>
        <authorList>
            <person name="Choi E.-W."/>
            <person name="Kim D.-U."/>
        </authorList>
    </citation>
    <scope>NUCLEOTIDE SEQUENCE [LARGE SCALE GENOMIC DNA]</scope>
    <source>
        <strain evidence="3">dW9</strain>
    </source>
</reference>
<name>A0ABT4QB70_9BACL</name>
<evidence type="ECO:0000313" key="2">
    <source>
        <dbReference type="EMBL" id="MCZ8514121.1"/>
    </source>
</evidence>
<protein>
    <submittedName>
        <fullName evidence="2">DUF3905 domain-containing protein</fullName>
    </submittedName>
</protein>
<evidence type="ECO:0000313" key="3">
    <source>
        <dbReference type="Proteomes" id="UP001527882"/>
    </source>
</evidence>
<gene>
    <name evidence="2" type="ORF">O9H85_17150</name>
</gene>
<dbReference type="RefSeq" id="WP_269882637.1">
    <property type="nucleotide sequence ID" value="NZ_JAQAGZ010000010.1"/>
</dbReference>
<proteinExistence type="predicted"/>
<dbReference type="InterPro" id="IPR024999">
    <property type="entry name" value="DUF3905"/>
</dbReference>
<dbReference type="Pfam" id="PF13045">
    <property type="entry name" value="DUF3905"/>
    <property type="match status" value="1"/>
</dbReference>
<dbReference type="EMBL" id="JAQAGZ010000010">
    <property type="protein sequence ID" value="MCZ8514121.1"/>
    <property type="molecule type" value="Genomic_DNA"/>
</dbReference>
<accession>A0ABT4QB70</accession>
<keyword evidence="3" id="KW-1185">Reference proteome</keyword>
<comment type="caution">
    <text evidence="2">The sequence shown here is derived from an EMBL/GenBank/DDBJ whole genome shotgun (WGS) entry which is preliminary data.</text>
</comment>
<feature type="region of interest" description="Disordered" evidence="1">
    <location>
        <begin position="1"/>
        <end position="28"/>
    </location>
</feature>
<feature type="compositionally biased region" description="Basic and acidic residues" evidence="1">
    <location>
        <begin position="115"/>
        <end position="140"/>
    </location>
</feature>
<sequence>MSEDIRNDTYDKVSTDIEYNRNNDPELDPFEIEFRPEFRQGRGPKEAFVNEHGVLIGDHIYESDNSPLNRWSKDTDPSVMSGDEWVHPYKDVGFQTSENRDLFEQAIPPKGHPFQHPDKDVAYKSFRGTETEQDEEERKE</sequence>